<organism evidence="11 12">
    <name type="scientific">Pythium insidiosum</name>
    <name type="common">Pythiosis disease agent</name>
    <dbReference type="NCBI Taxonomy" id="114742"/>
    <lineage>
        <taxon>Eukaryota</taxon>
        <taxon>Sar</taxon>
        <taxon>Stramenopiles</taxon>
        <taxon>Oomycota</taxon>
        <taxon>Peronosporomycetes</taxon>
        <taxon>Pythiales</taxon>
        <taxon>Pythiaceae</taxon>
        <taxon>Pythium</taxon>
    </lineage>
</organism>
<sequence>MATPSLDAATTTTSEPLLVSQEAPATSIDWDALRQVSEIVQRDLDDDDELDDVTEHSSIFAMWQQELRDVRSVDATVARQQAKWYASANDYWQDEANCPLDDNGVLGGFAHIAPADVHDSREFIIKIAMKRPQWKRETVVDCGAGIGRVTKSLLLPMFKHVDLVEQSERLLRGVPKYIRGVPPTREGEDALKRVRKLYCMGLQDFDAAPGSYDLIWIQWVSSHLMDFDFVRFLQRCKLALAPHGWIAVKENVLLAGSPYEIDRQDSSMTRSDTYFKSIFRQAGLKVIAEQRQTNFPEELYPVKMYALALQDAWALAAVELAEPKREVKKNGVTFHPQDIKALQWGFGSCASLV</sequence>
<comment type="catalytic activity">
    <reaction evidence="8">
        <text>N-terminal L-seryl-L-prolyl-L-lysyl-[protein] + 3 S-adenosyl-L-methionine = N-terminal N,N,N-trimethyl-L-seryl-L-prolyl-L-lysyl-[protein] + 3 S-adenosyl-L-homocysteine + 3 H(+)</text>
        <dbReference type="Rhea" id="RHEA:54724"/>
        <dbReference type="Rhea" id="RHEA-COMP:13789"/>
        <dbReference type="Rhea" id="RHEA-COMP:13973"/>
        <dbReference type="ChEBI" id="CHEBI:15378"/>
        <dbReference type="ChEBI" id="CHEBI:57856"/>
        <dbReference type="ChEBI" id="CHEBI:59789"/>
        <dbReference type="ChEBI" id="CHEBI:138061"/>
        <dbReference type="ChEBI" id="CHEBI:138317"/>
        <dbReference type="EC" id="2.1.1.244"/>
    </reaction>
</comment>
<comment type="caution">
    <text evidence="11">The sequence shown here is derived from an EMBL/GenBank/DDBJ whole genome shotgun (WGS) entry which is preliminary data.</text>
</comment>
<dbReference type="InterPro" id="IPR029063">
    <property type="entry name" value="SAM-dependent_MTases_sf"/>
</dbReference>
<keyword evidence="12" id="KW-1185">Reference proteome</keyword>
<protein>
    <recommendedName>
        <fullName evidence="6">Alpha N-terminal protein methyltransferase 1</fullName>
        <ecNumber evidence="5">2.1.1.244</ecNumber>
    </recommendedName>
    <alternativeName>
        <fullName evidence="7">X-Pro-Lys N-terminal protein methyltransferase 1</fullName>
    </alternativeName>
</protein>
<reference evidence="11" key="1">
    <citation type="submission" date="2021-12" db="EMBL/GenBank/DDBJ databases">
        <title>Prjna785345.</title>
        <authorList>
            <person name="Rujirawat T."/>
            <person name="Krajaejun T."/>
        </authorList>
    </citation>
    <scope>NUCLEOTIDE SEQUENCE</scope>
    <source>
        <strain evidence="11">Pi057C3</strain>
    </source>
</reference>
<name>A0AAD5LY35_PYTIN</name>
<dbReference type="Gene3D" id="3.40.50.150">
    <property type="entry name" value="Vaccinia Virus protein VP39"/>
    <property type="match status" value="1"/>
</dbReference>
<evidence type="ECO:0000313" key="11">
    <source>
        <dbReference type="EMBL" id="KAJ0397472.1"/>
    </source>
</evidence>
<evidence type="ECO:0000256" key="3">
    <source>
        <dbReference type="ARBA" id="ARBA00022679"/>
    </source>
</evidence>
<dbReference type="GO" id="GO:0071885">
    <property type="term" value="F:N-terminal protein N-methyltransferase activity"/>
    <property type="evidence" value="ECO:0007669"/>
    <property type="project" value="UniProtKB-EC"/>
</dbReference>
<evidence type="ECO:0000256" key="7">
    <source>
        <dbReference type="ARBA" id="ARBA00043129"/>
    </source>
</evidence>
<dbReference type="SUPFAM" id="SSF53335">
    <property type="entry name" value="S-adenosyl-L-methionine-dependent methyltransferases"/>
    <property type="match status" value="1"/>
</dbReference>
<dbReference type="PANTHER" id="PTHR12753">
    <property type="entry name" value="AD-003 - RELATED"/>
    <property type="match status" value="1"/>
</dbReference>
<accession>A0AAD5LY35</accession>
<evidence type="ECO:0000256" key="9">
    <source>
        <dbReference type="ARBA" id="ARBA00047885"/>
    </source>
</evidence>
<gene>
    <name evidence="11" type="ORF">P43SY_006156</name>
</gene>
<dbReference type="InterPro" id="IPR032048">
    <property type="entry name" value="TGase_elicitor"/>
</dbReference>
<evidence type="ECO:0000313" key="12">
    <source>
        <dbReference type="Proteomes" id="UP001209570"/>
    </source>
</evidence>
<dbReference type="Pfam" id="PF16683">
    <property type="entry name" value="TGase_elicitor"/>
    <property type="match status" value="1"/>
</dbReference>
<dbReference type="GO" id="GO:0032259">
    <property type="term" value="P:methylation"/>
    <property type="evidence" value="ECO:0007669"/>
    <property type="project" value="UniProtKB-KW"/>
</dbReference>
<evidence type="ECO:0000256" key="2">
    <source>
        <dbReference type="ARBA" id="ARBA00022603"/>
    </source>
</evidence>
<evidence type="ECO:0000256" key="8">
    <source>
        <dbReference type="ARBA" id="ARBA00047306"/>
    </source>
</evidence>
<comment type="similarity">
    <text evidence="1">Belongs to the methyltransferase superfamily. NTM1 family.</text>
</comment>
<evidence type="ECO:0000256" key="10">
    <source>
        <dbReference type="ARBA" id="ARBA00048167"/>
    </source>
</evidence>
<dbReference type="PANTHER" id="PTHR12753:SF0">
    <property type="entry name" value="ALPHA N-TERMINAL PROTEIN METHYLTRANSFERASE 1"/>
    <property type="match status" value="1"/>
</dbReference>
<dbReference type="Pfam" id="PF05891">
    <property type="entry name" value="Methyltransf_PK"/>
    <property type="match status" value="1"/>
</dbReference>
<comment type="catalytic activity">
    <reaction evidence="9">
        <text>N-terminal L-prolyl-L-prolyl-L-lysyl-[protein] + 2 S-adenosyl-L-methionine = N-terminal N,N-dimethyl-L-prolyl-L-prolyl-L-lysyl-[protein] + 2 S-adenosyl-L-homocysteine + 2 H(+)</text>
        <dbReference type="Rhea" id="RHEA:54736"/>
        <dbReference type="Rhea" id="RHEA-COMP:13787"/>
        <dbReference type="Rhea" id="RHEA-COMP:13974"/>
        <dbReference type="ChEBI" id="CHEBI:15378"/>
        <dbReference type="ChEBI" id="CHEBI:57856"/>
        <dbReference type="ChEBI" id="CHEBI:59789"/>
        <dbReference type="ChEBI" id="CHEBI:138059"/>
        <dbReference type="ChEBI" id="CHEBI:138318"/>
        <dbReference type="EC" id="2.1.1.244"/>
    </reaction>
</comment>
<dbReference type="AlphaFoldDB" id="A0AAD5LY35"/>
<dbReference type="CDD" id="cd02440">
    <property type="entry name" value="AdoMet_MTases"/>
    <property type="match status" value="1"/>
</dbReference>
<evidence type="ECO:0000256" key="4">
    <source>
        <dbReference type="ARBA" id="ARBA00022691"/>
    </source>
</evidence>
<keyword evidence="3" id="KW-0808">Transferase</keyword>
<dbReference type="InterPro" id="IPR008576">
    <property type="entry name" value="MeTrfase_NTM1"/>
</dbReference>
<dbReference type="GO" id="GO:0016755">
    <property type="term" value="F:aminoacyltransferase activity"/>
    <property type="evidence" value="ECO:0007669"/>
    <property type="project" value="InterPro"/>
</dbReference>
<evidence type="ECO:0000256" key="1">
    <source>
        <dbReference type="ARBA" id="ARBA00009059"/>
    </source>
</evidence>
<dbReference type="EMBL" id="JAKCXM010000250">
    <property type="protein sequence ID" value="KAJ0397472.1"/>
    <property type="molecule type" value="Genomic_DNA"/>
</dbReference>
<dbReference type="Proteomes" id="UP001209570">
    <property type="component" value="Unassembled WGS sequence"/>
</dbReference>
<dbReference type="GO" id="GO:0005737">
    <property type="term" value="C:cytoplasm"/>
    <property type="evidence" value="ECO:0007669"/>
    <property type="project" value="TreeGrafter"/>
</dbReference>
<evidence type="ECO:0000256" key="6">
    <source>
        <dbReference type="ARBA" id="ARBA00039449"/>
    </source>
</evidence>
<keyword evidence="2" id="KW-0489">Methyltransferase</keyword>
<keyword evidence="4" id="KW-0949">S-adenosyl-L-methionine</keyword>
<dbReference type="FunFam" id="3.40.50.150:FF:000025">
    <property type="entry name" value="N-terminal Xaa-Pro-Lys N-methyltransferase 1"/>
    <property type="match status" value="1"/>
</dbReference>
<proteinExistence type="inferred from homology"/>
<comment type="catalytic activity">
    <reaction evidence="10">
        <text>N-terminal L-alanyl-L-prolyl-L-lysyl-[protein] + 3 S-adenosyl-L-methionine = N-terminal N,N,N-trimethyl-L-alanyl-L-prolyl-L-lysyl-[protein] + 3 S-adenosyl-L-homocysteine + 3 H(+)</text>
        <dbReference type="Rhea" id="RHEA:54712"/>
        <dbReference type="Rhea" id="RHEA-COMP:13785"/>
        <dbReference type="Rhea" id="RHEA-COMP:13971"/>
        <dbReference type="ChEBI" id="CHEBI:15378"/>
        <dbReference type="ChEBI" id="CHEBI:57856"/>
        <dbReference type="ChEBI" id="CHEBI:59789"/>
        <dbReference type="ChEBI" id="CHEBI:138057"/>
        <dbReference type="ChEBI" id="CHEBI:138315"/>
        <dbReference type="EC" id="2.1.1.244"/>
    </reaction>
</comment>
<dbReference type="EC" id="2.1.1.244" evidence="5"/>
<evidence type="ECO:0000256" key="5">
    <source>
        <dbReference type="ARBA" id="ARBA00039112"/>
    </source>
</evidence>